<gene>
    <name evidence="2" type="ORF">DPRO_1118</name>
</gene>
<keyword evidence="2" id="KW-0378">Hydrolase</keyword>
<name>A0A2C8F841_9BACT</name>
<evidence type="ECO:0000259" key="1">
    <source>
        <dbReference type="Pfam" id="PF12804"/>
    </source>
</evidence>
<feature type="domain" description="MobA-like NTP transferase" evidence="1">
    <location>
        <begin position="6"/>
        <end position="121"/>
    </location>
</feature>
<dbReference type="GO" id="GO:0016779">
    <property type="term" value="F:nucleotidyltransferase activity"/>
    <property type="evidence" value="ECO:0007669"/>
    <property type="project" value="UniProtKB-ARBA"/>
</dbReference>
<organism evidence="2 3">
    <name type="scientific">Pseudodesulfovibrio profundus</name>
    <dbReference type="NCBI Taxonomy" id="57320"/>
    <lineage>
        <taxon>Bacteria</taxon>
        <taxon>Pseudomonadati</taxon>
        <taxon>Thermodesulfobacteriota</taxon>
        <taxon>Desulfovibrionia</taxon>
        <taxon>Desulfovibrionales</taxon>
        <taxon>Desulfovibrionaceae</taxon>
    </lineage>
</organism>
<dbReference type="InterPro" id="IPR025877">
    <property type="entry name" value="MobA-like_NTP_Trfase"/>
</dbReference>
<dbReference type="SUPFAM" id="SSF53448">
    <property type="entry name" value="Nucleotide-diphospho-sugar transferases"/>
    <property type="match status" value="1"/>
</dbReference>
<dbReference type="GO" id="GO:0016787">
    <property type="term" value="F:hydrolase activity"/>
    <property type="evidence" value="ECO:0007669"/>
    <property type="project" value="UniProtKB-KW"/>
</dbReference>
<dbReference type="CDD" id="cd04182">
    <property type="entry name" value="GT_2_like_f"/>
    <property type="match status" value="1"/>
</dbReference>
<dbReference type="Gene3D" id="3.90.550.10">
    <property type="entry name" value="Spore Coat Polysaccharide Biosynthesis Protein SpsA, Chain A"/>
    <property type="match status" value="1"/>
</dbReference>
<dbReference type="PANTHER" id="PTHR43777">
    <property type="entry name" value="MOLYBDENUM COFACTOR CYTIDYLYLTRANSFERASE"/>
    <property type="match status" value="1"/>
</dbReference>
<protein>
    <submittedName>
        <fullName evidence="2">Metal dependent phosphohydrolase</fullName>
    </submittedName>
</protein>
<dbReference type="OrthoDB" id="9779263at2"/>
<dbReference type="Pfam" id="PF12804">
    <property type="entry name" value="NTP_transf_3"/>
    <property type="match status" value="1"/>
</dbReference>
<sequence>MIRLAAVIPAAGLSSRMGSFKPLLPLGDRTVVEQVVRLFTAEGVDPVIAVTGKRSDEVADAARRAGGDVVHNPGFEQGMFSSVLAGVESLPELVEAFFLLPADMPLIRQETVQLLVEELRPLHGKSHTFTL</sequence>
<reference evidence="3" key="1">
    <citation type="submission" date="2017-09" db="EMBL/GenBank/DDBJ databases">
        <authorList>
            <person name="Regsiter A."/>
            <person name="William W."/>
        </authorList>
    </citation>
    <scope>NUCLEOTIDE SEQUENCE [LARGE SCALE GENOMIC DNA]</scope>
    <source>
        <strain evidence="3">500-1</strain>
    </source>
</reference>
<dbReference type="Proteomes" id="UP000219215">
    <property type="component" value="Chromosome DPRO"/>
</dbReference>
<evidence type="ECO:0000313" key="3">
    <source>
        <dbReference type="Proteomes" id="UP000219215"/>
    </source>
</evidence>
<dbReference type="PANTHER" id="PTHR43777:SF1">
    <property type="entry name" value="MOLYBDENUM COFACTOR CYTIDYLYLTRANSFERASE"/>
    <property type="match status" value="1"/>
</dbReference>
<dbReference type="AlphaFoldDB" id="A0A2C8F841"/>
<dbReference type="KEGG" id="pprf:DPRO_1118"/>
<accession>A0A2C8F841</accession>
<dbReference type="InterPro" id="IPR029044">
    <property type="entry name" value="Nucleotide-diphossugar_trans"/>
</dbReference>
<dbReference type="RefSeq" id="WP_097011157.1">
    <property type="nucleotide sequence ID" value="NZ_LT907975.1"/>
</dbReference>
<dbReference type="EMBL" id="LT907975">
    <property type="protein sequence ID" value="SOB58003.1"/>
    <property type="molecule type" value="Genomic_DNA"/>
</dbReference>
<keyword evidence="3" id="KW-1185">Reference proteome</keyword>
<evidence type="ECO:0000313" key="2">
    <source>
        <dbReference type="EMBL" id="SOB58003.1"/>
    </source>
</evidence>
<proteinExistence type="predicted"/>